<sequence length="211" mass="23495">MSYLELQHVSKTIKQIPVLEDVNLSLVQGKIYGFVGENGSGKTMLFRAILGFIKTSGTISIAGQKVKLNQKLPVNTGTIIETPHFMASSTGWENLKYLASLNHLASDEDILAAMKVFGLDQKRNLKVKQYSLGMRQQLAIIQSFMEGQELLILDEPTNGLDDKSVDRFIKLMKDLRDQGKTILISSHERALIEKIADETFEMAAGHCKALK</sequence>
<comment type="caution">
    <text evidence="5">The sequence shown here is derived from an EMBL/GenBank/DDBJ whole genome shotgun (WGS) entry which is preliminary data.</text>
</comment>
<evidence type="ECO:0000256" key="2">
    <source>
        <dbReference type="ARBA" id="ARBA00022741"/>
    </source>
</evidence>
<proteinExistence type="predicted"/>
<organism evidence="5 6">
    <name type="scientific">Lactobacillus corticis</name>
    <dbReference type="NCBI Taxonomy" id="2201249"/>
    <lineage>
        <taxon>Bacteria</taxon>
        <taxon>Bacillati</taxon>
        <taxon>Bacillota</taxon>
        <taxon>Bacilli</taxon>
        <taxon>Lactobacillales</taxon>
        <taxon>Lactobacillaceae</taxon>
        <taxon>Lactobacillus</taxon>
    </lineage>
</organism>
<name>A0A916VJ22_9LACO</name>
<dbReference type="EMBL" id="BMAY01000004">
    <property type="protein sequence ID" value="GFZ26849.1"/>
    <property type="molecule type" value="Genomic_DNA"/>
</dbReference>
<gene>
    <name evidence="5" type="ORF">LCB40_07290</name>
</gene>
<dbReference type="Proteomes" id="UP000677218">
    <property type="component" value="Unassembled WGS sequence"/>
</dbReference>
<evidence type="ECO:0000313" key="5">
    <source>
        <dbReference type="EMBL" id="GFZ26849.1"/>
    </source>
</evidence>
<evidence type="ECO:0000256" key="1">
    <source>
        <dbReference type="ARBA" id="ARBA00022448"/>
    </source>
</evidence>
<dbReference type="Gene3D" id="3.40.50.300">
    <property type="entry name" value="P-loop containing nucleotide triphosphate hydrolases"/>
    <property type="match status" value="1"/>
</dbReference>
<dbReference type="InterPro" id="IPR003439">
    <property type="entry name" value="ABC_transporter-like_ATP-bd"/>
</dbReference>
<dbReference type="PANTHER" id="PTHR42939:SF1">
    <property type="entry name" value="ABC TRANSPORTER ATP-BINDING PROTEIN ALBC-RELATED"/>
    <property type="match status" value="1"/>
</dbReference>
<dbReference type="GO" id="GO:0005524">
    <property type="term" value="F:ATP binding"/>
    <property type="evidence" value="ECO:0007669"/>
    <property type="project" value="UniProtKB-KW"/>
</dbReference>
<dbReference type="AlphaFoldDB" id="A0A916VJ22"/>
<dbReference type="SUPFAM" id="SSF52540">
    <property type="entry name" value="P-loop containing nucleoside triphosphate hydrolases"/>
    <property type="match status" value="1"/>
</dbReference>
<dbReference type="InterPro" id="IPR003593">
    <property type="entry name" value="AAA+_ATPase"/>
</dbReference>
<keyword evidence="1" id="KW-0813">Transport</keyword>
<dbReference type="RefSeq" id="WP_212780542.1">
    <property type="nucleotide sequence ID" value="NZ_BMAY01000004.1"/>
</dbReference>
<dbReference type="PROSITE" id="PS50893">
    <property type="entry name" value="ABC_TRANSPORTER_2"/>
    <property type="match status" value="1"/>
</dbReference>
<dbReference type="InterPro" id="IPR027417">
    <property type="entry name" value="P-loop_NTPase"/>
</dbReference>
<dbReference type="GO" id="GO:0016887">
    <property type="term" value="F:ATP hydrolysis activity"/>
    <property type="evidence" value="ECO:0007669"/>
    <property type="project" value="InterPro"/>
</dbReference>
<reference evidence="5" key="1">
    <citation type="submission" date="2020-08" db="EMBL/GenBank/DDBJ databases">
        <title>Taxonomic study for Lactobacillus species isolated from hardwood bark.</title>
        <authorList>
            <person name="Tohno M."/>
            <person name="Tanizawa Y."/>
        </authorList>
    </citation>
    <scope>NUCLEOTIDE SEQUENCE</scope>
    <source>
        <strain evidence="5">B40</strain>
    </source>
</reference>
<keyword evidence="3 5" id="KW-0067">ATP-binding</keyword>
<evidence type="ECO:0000256" key="3">
    <source>
        <dbReference type="ARBA" id="ARBA00022840"/>
    </source>
</evidence>
<evidence type="ECO:0000313" key="6">
    <source>
        <dbReference type="Proteomes" id="UP000677218"/>
    </source>
</evidence>
<accession>A0A916VJ22</accession>
<keyword evidence="6" id="KW-1185">Reference proteome</keyword>
<feature type="domain" description="ABC transporter" evidence="4">
    <location>
        <begin position="4"/>
        <end position="210"/>
    </location>
</feature>
<evidence type="ECO:0000259" key="4">
    <source>
        <dbReference type="PROSITE" id="PS50893"/>
    </source>
</evidence>
<dbReference type="Pfam" id="PF00005">
    <property type="entry name" value="ABC_tran"/>
    <property type="match status" value="1"/>
</dbReference>
<dbReference type="PANTHER" id="PTHR42939">
    <property type="entry name" value="ABC TRANSPORTER ATP-BINDING PROTEIN ALBC-RELATED"/>
    <property type="match status" value="1"/>
</dbReference>
<dbReference type="InterPro" id="IPR051782">
    <property type="entry name" value="ABC_Transporter_VariousFunc"/>
</dbReference>
<keyword evidence="2" id="KW-0547">Nucleotide-binding</keyword>
<dbReference type="SMART" id="SM00382">
    <property type="entry name" value="AAA"/>
    <property type="match status" value="1"/>
</dbReference>
<protein>
    <submittedName>
        <fullName evidence="5">ABC transporter ATP-binding protein</fullName>
    </submittedName>
</protein>